<dbReference type="EC" id="2.3.2.27" evidence="4"/>
<dbReference type="Pfam" id="PF04564">
    <property type="entry name" value="U-box"/>
    <property type="match status" value="1"/>
</dbReference>
<dbReference type="CDD" id="cd19756">
    <property type="entry name" value="Bbox2"/>
    <property type="match status" value="1"/>
</dbReference>
<keyword evidence="1" id="KW-0479">Metal-binding</keyword>
<keyword evidence="5" id="KW-1185">Reference proteome</keyword>
<dbReference type="SUPFAM" id="SSF49599">
    <property type="entry name" value="TRAF domain-like"/>
    <property type="match status" value="1"/>
</dbReference>
<dbReference type="PANTHER" id="PTHR36754:SF2">
    <property type="entry name" value="E3 UBIQUITIN-PROTEIN LIGASE TRIM37"/>
    <property type="match status" value="1"/>
</dbReference>
<feature type="compositionally biased region" description="Polar residues" evidence="2">
    <location>
        <begin position="830"/>
        <end position="850"/>
    </location>
</feature>
<dbReference type="PANTHER" id="PTHR36754">
    <property type="entry name" value="E3 UBIQUITIN-PROTEIN LIGASE TRIM37"/>
    <property type="match status" value="1"/>
</dbReference>
<keyword evidence="4" id="KW-0808">Transferase</keyword>
<feature type="compositionally biased region" description="Polar residues" evidence="2">
    <location>
        <begin position="976"/>
        <end position="992"/>
    </location>
</feature>
<dbReference type="GO" id="GO:0008270">
    <property type="term" value="F:zinc ion binding"/>
    <property type="evidence" value="ECO:0007669"/>
    <property type="project" value="UniProtKB-KW"/>
</dbReference>
<dbReference type="Gene3D" id="3.30.40.10">
    <property type="entry name" value="Zinc/RING finger domain, C3HC4 (zinc finger)"/>
    <property type="match status" value="1"/>
</dbReference>
<evidence type="ECO:0000256" key="2">
    <source>
        <dbReference type="SAM" id="MobiDB-lite"/>
    </source>
</evidence>
<keyword evidence="1" id="KW-0863">Zinc-finger</keyword>
<dbReference type="GO" id="GO:0051865">
    <property type="term" value="P:protein autoubiquitination"/>
    <property type="evidence" value="ECO:0007669"/>
    <property type="project" value="TreeGrafter"/>
</dbReference>
<protein>
    <submittedName>
        <fullName evidence="4">Tripartite motif containing 37</fullName>
        <ecNumber evidence="4">2.3.2.27</ecNumber>
    </submittedName>
</protein>
<reference evidence="4" key="1">
    <citation type="submission" date="2022-07" db="EMBL/GenBank/DDBJ databases">
        <title>Phylogenomic reconstructions and comparative analyses of Kickxellomycotina fungi.</title>
        <authorList>
            <person name="Reynolds N.K."/>
            <person name="Stajich J.E."/>
            <person name="Barry K."/>
            <person name="Grigoriev I.V."/>
            <person name="Crous P."/>
            <person name="Smith M.E."/>
        </authorList>
    </citation>
    <scope>NUCLEOTIDE SEQUENCE</scope>
    <source>
        <strain evidence="4">RSA 1196</strain>
    </source>
</reference>
<dbReference type="GO" id="GO:0061630">
    <property type="term" value="F:ubiquitin protein ligase activity"/>
    <property type="evidence" value="ECO:0007669"/>
    <property type="project" value="UniProtKB-EC"/>
</dbReference>
<feature type="compositionally biased region" description="Low complexity" evidence="2">
    <location>
        <begin position="1039"/>
        <end position="1055"/>
    </location>
</feature>
<dbReference type="GO" id="GO:0070842">
    <property type="term" value="P:aggresome assembly"/>
    <property type="evidence" value="ECO:0007669"/>
    <property type="project" value="TreeGrafter"/>
</dbReference>
<dbReference type="OrthoDB" id="192247at2759"/>
<dbReference type="GO" id="GO:0005164">
    <property type="term" value="F:tumor necrosis factor receptor binding"/>
    <property type="evidence" value="ECO:0007669"/>
    <property type="project" value="TreeGrafter"/>
</dbReference>
<gene>
    <name evidence="4" type="primary">TRIM37</name>
    <name evidence="4" type="ORF">IWQ62_003934</name>
</gene>
<evidence type="ECO:0000313" key="4">
    <source>
        <dbReference type="EMBL" id="KAJ1961249.1"/>
    </source>
</evidence>
<name>A0A9W8AQ11_9FUNG</name>
<dbReference type="InterPro" id="IPR003613">
    <property type="entry name" value="Ubox_domain"/>
</dbReference>
<dbReference type="PROSITE" id="PS50089">
    <property type="entry name" value="ZF_RING_2"/>
    <property type="match status" value="1"/>
</dbReference>
<feature type="compositionally biased region" description="Polar residues" evidence="2">
    <location>
        <begin position="1096"/>
        <end position="1115"/>
    </location>
</feature>
<comment type="caution">
    <text evidence="4">The sequence shown here is derived from an EMBL/GenBank/DDBJ whole genome shotgun (WGS) entry which is preliminary data.</text>
</comment>
<feature type="domain" description="RING-type" evidence="3">
    <location>
        <begin position="103"/>
        <end position="143"/>
    </location>
</feature>
<feature type="region of interest" description="Disordered" evidence="2">
    <location>
        <begin position="29"/>
        <end position="75"/>
    </location>
</feature>
<dbReference type="InterPro" id="IPR053003">
    <property type="entry name" value="TRIM_RBCC_E3_ubiq-ligases"/>
</dbReference>
<evidence type="ECO:0000259" key="3">
    <source>
        <dbReference type="PROSITE" id="PS50089"/>
    </source>
</evidence>
<accession>A0A9W8AQ11</accession>
<dbReference type="InterPro" id="IPR001841">
    <property type="entry name" value="Znf_RING"/>
</dbReference>
<feature type="region of interest" description="Disordered" evidence="2">
    <location>
        <begin position="1067"/>
        <end position="1183"/>
    </location>
</feature>
<keyword evidence="1" id="KW-0862">Zinc</keyword>
<dbReference type="CDD" id="cd16619">
    <property type="entry name" value="mRING-HC-C4C4_TRIM37_C-VIII"/>
    <property type="match status" value="1"/>
</dbReference>
<evidence type="ECO:0000313" key="5">
    <source>
        <dbReference type="Proteomes" id="UP001150925"/>
    </source>
</evidence>
<keyword evidence="4" id="KW-0012">Acyltransferase</keyword>
<dbReference type="GO" id="GO:0006513">
    <property type="term" value="P:protein monoubiquitination"/>
    <property type="evidence" value="ECO:0007669"/>
    <property type="project" value="TreeGrafter"/>
</dbReference>
<dbReference type="AlphaFoldDB" id="A0A9W8AQ11"/>
<sequence length="1183" mass="130152">MTAFTFQFNCTSPTSNDVWSVPGGLPPVSTGLSSVRGTAPEGNASHSRSRSKSLTVENPPRHREGSPPIVSTGLGRGTDTVLSPLTTQLGSFQTLTVDDLFQCFICMSLLEDPVICPKCTKLCCRPCMTRWITDHKSECPHCRAPLQISQLINCRFVTELHEKLTDLSLDNPTDVPSPGTTPMSSADHCCAAHQRDWVYYCVDCLVPLCTDCIGDPVDHVDHALDQLDTVYEQGLGRVHETSDKLMATQRVVEDHLTQVNTHWVNLVQSKQESEALLESFLNTEREKLNRAFSAKEAGILEQRKTLAALRHQMQHVRSSLSLLLTHHSKPQLVIYHDILEDKVTSILNGVRDVRGSDLPSLEWPLSCVPNYEYDSVRIPHFRQVDHSLPSETFTFQGPVFLAAGIIWRLQVTRDNDYVNIQVEMVNGRPIDQPAIYRGIIQLVHPDSASKASQERIFSGSYAQSVQHGVVRMCSLATLEEQGYYHSPDDSIVIRYGLRADSFTTKDQDQSQYINRLEQSLLQLKQQGFTPAATNFMEHSSGSEVDSLHDRVSLNTSAKETTSFDFQLPYPTINQVLGSAPLATTSTNPSDDPFVFSTTYQAAQTGDDPDWSFLDNSPHNPFPDDTPLFDQTKPVVPECLSDTETDIRSPTPPLSNLSSPFPNLRFNSLSRRATTGLIDPGSSEFYGHGLALGTDVTPSASPRHSIGGSLVPSERAAPPGLRRLTDVFQRTTLPNENSQDFQSWLEERRRSGGRGTFSSATFRPLHEAYDRKNSTTLASPTVYQRRPSKAEVASPSNRGGLGIPLNRKLTSRKSSPFPLNVSIALEMAEAQSASKPPTKHSPVTPTHSPKSNRLAAPNIGPRMSPLRRSFSRSATRKHVRPTLGSLGKGAGGKAFYTPILMRSLRRPGELEELIRRQKEDPKFAAQILQDHKAFFQKRIRRPLEGDPSDGEQKPSILSSDDGDQTLGPNITLHYPETSESPRQLTSPVNTHYTSEIGISRRPSQQSNATTSQKRASLGVSLRSPMSARKGKPRTRAISLGRRQTSISSGSSRVTGSNTVSKTLAATISPRNSRRKSVSLRKPPIPPTLGGLLRNRGHSGTQPAGDPLQSSITQPTRATAVPVSPVNKPASRLGRYLSHAKPVSLRMQTTESKIRSPLSPSKNKPAPVKSSLPATRKSTLQSGLK</sequence>
<dbReference type="SUPFAM" id="SSF57845">
    <property type="entry name" value="B-box zinc-binding domain"/>
    <property type="match status" value="1"/>
</dbReference>
<evidence type="ECO:0000256" key="1">
    <source>
        <dbReference type="PROSITE-ProRule" id="PRU00175"/>
    </source>
</evidence>
<organism evidence="4 5">
    <name type="scientific">Dispira parvispora</name>
    <dbReference type="NCBI Taxonomy" id="1520584"/>
    <lineage>
        <taxon>Eukaryota</taxon>
        <taxon>Fungi</taxon>
        <taxon>Fungi incertae sedis</taxon>
        <taxon>Zoopagomycota</taxon>
        <taxon>Kickxellomycotina</taxon>
        <taxon>Dimargaritomycetes</taxon>
        <taxon>Dimargaritales</taxon>
        <taxon>Dimargaritaceae</taxon>
        <taxon>Dispira</taxon>
    </lineage>
</organism>
<dbReference type="EMBL" id="JANBPY010001170">
    <property type="protein sequence ID" value="KAJ1961249.1"/>
    <property type="molecule type" value="Genomic_DNA"/>
</dbReference>
<feature type="region of interest" description="Disordered" evidence="2">
    <location>
        <begin position="828"/>
        <end position="885"/>
    </location>
</feature>
<dbReference type="Proteomes" id="UP001150925">
    <property type="component" value="Unassembled WGS sequence"/>
</dbReference>
<feature type="region of interest" description="Disordered" evidence="2">
    <location>
        <begin position="940"/>
        <end position="1055"/>
    </location>
</feature>
<dbReference type="SUPFAM" id="SSF57850">
    <property type="entry name" value="RING/U-box"/>
    <property type="match status" value="1"/>
</dbReference>
<dbReference type="GO" id="GO:0005778">
    <property type="term" value="C:peroxisomal membrane"/>
    <property type="evidence" value="ECO:0007669"/>
    <property type="project" value="TreeGrafter"/>
</dbReference>
<dbReference type="GO" id="GO:0031625">
    <property type="term" value="F:ubiquitin protein ligase binding"/>
    <property type="evidence" value="ECO:0007669"/>
    <property type="project" value="TreeGrafter"/>
</dbReference>
<dbReference type="GO" id="GO:0016235">
    <property type="term" value="C:aggresome"/>
    <property type="evidence" value="ECO:0007669"/>
    <property type="project" value="TreeGrafter"/>
</dbReference>
<feature type="compositionally biased region" description="Polar residues" evidence="2">
    <location>
        <begin position="1000"/>
        <end position="1013"/>
    </location>
</feature>
<feature type="compositionally biased region" description="Polar residues" evidence="2">
    <location>
        <begin position="1170"/>
        <end position="1183"/>
    </location>
</feature>
<proteinExistence type="predicted"/>
<feature type="region of interest" description="Disordered" evidence="2">
    <location>
        <begin position="695"/>
        <end position="716"/>
    </location>
</feature>
<dbReference type="Gene3D" id="3.30.160.60">
    <property type="entry name" value="Classic Zinc Finger"/>
    <property type="match status" value="1"/>
</dbReference>
<feature type="region of interest" description="Disordered" evidence="2">
    <location>
        <begin position="775"/>
        <end position="806"/>
    </location>
</feature>
<dbReference type="InterPro" id="IPR013083">
    <property type="entry name" value="Znf_RING/FYVE/PHD"/>
</dbReference>